<dbReference type="InterPro" id="IPR001647">
    <property type="entry name" value="HTH_TetR"/>
</dbReference>
<dbReference type="EMBL" id="MWBQ01000207">
    <property type="protein sequence ID" value="OQA54552.1"/>
    <property type="molecule type" value="Genomic_DNA"/>
</dbReference>
<dbReference type="PANTHER" id="PTHR30328:SF54">
    <property type="entry name" value="HTH-TYPE TRANSCRIPTIONAL REPRESSOR SCO4008"/>
    <property type="match status" value="1"/>
</dbReference>
<feature type="DNA-binding region" description="H-T-H motif" evidence="2">
    <location>
        <begin position="27"/>
        <end position="46"/>
    </location>
</feature>
<evidence type="ECO:0000256" key="1">
    <source>
        <dbReference type="ARBA" id="ARBA00023125"/>
    </source>
</evidence>
<dbReference type="SUPFAM" id="SSF46689">
    <property type="entry name" value="Homeodomain-like"/>
    <property type="match status" value="1"/>
</dbReference>
<accession>A0A1V5SKS5</accession>
<organism evidence="4">
    <name type="scientific">Candidatus Atribacter allofermentans</name>
    <dbReference type="NCBI Taxonomy" id="1852833"/>
    <lineage>
        <taxon>Bacteria</taxon>
        <taxon>Pseudomonadati</taxon>
        <taxon>Atribacterota</taxon>
        <taxon>Atribacteria</taxon>
        <taxon>Atribacterales</taxon>
        <taxon>Atribacteraceae</taxon>
        <taxon>Atribacter</taxon>
    </lineage>
</organism>
<dbReference type="Gene3D" id="1.10.357.10">
    <property type="entry name" value="Tetracycline Repressor, domain 2"/>
    <property type="match status" value="1"/>
</dbReference>
<dbReference type="InterPro" id="IPR009057">
    <property type="entry name" value="Homeodomain-like_sf"/>
</dbReference>
<sequence>MVENDLKTKIKEVAVNHFNRDGYYGATIRNITRDVNCSLPMVYYYYQSKKDLFHEIIKKDYFDLLKRQAEMINEKTILDFYTEFVFKINFLSDYEKKVYRLGVKVYLSFDGDEELMEMMDKWEESIIPRHYQIVSPYLKDIQEEGKKLVIVRTLVHLLENLIEQIVVKNRFLSKNEIREELSLIIGNI</sequence>
<reference evidence="4" key="1">
    <citation type="submission" date="2017-02" db="EMBL/GenBank/DDBJ databases">
        <title>Delving into the versatile metabolic prowess of the omnipresent phylum Bacteroidetes.</title>
        <authorList>
            <person name="Nobu M.K."/>
            <person name="Mei R."/>
            <person name="Narihiro T."/>
            <person name="Kuroda K."/>
            <person name="Liu W.-T."/>
        </authorList>
    </citation>
    <scope>NUCLEOTIDE SEQUENCE</scope>
    <source>
        <strain evidence="4">ADurb.Bin276</strain>
    </source>
</reference>
<dbReference type="PROSITE" id="PS50977">
    <property type="entry name" value="HTH_TETR_2"/>
    <property type="match status" value="1"/>
</dbReference>
<dbReference type="AlphaFoldDB" id="A0A1V5SKS5"/>
<feature type="domain" description="HTH tetR-type" evidence="3">
    <location>
        <begin position="4"/>
        <end position="64"/>
    </location>
</feature>
<protein>
    <submittedName>
        <fullName evidence="4">HTH-type transcriptional regulator BetI</fullName>
    </submittedName>
</protein>
<dbReference type="PANTHER" id="PTHR30328">
    <property type="entry name" value="TRANSCRIPTIONAL REPRESSOR"/>
    <property type="match status" value="1"/>
</dbReference>
<name>A0A1V5SKS5_9BACT</name>
<dbReference type="InterPro" id="IPR050109">
    <property type="entry name" value="HTH-type_TetR-like_transc_reg"/>
</dbReference>
<comment type="caution">
    <text evidence="4">The sequence shown here is derived from an EMBL/GenBank/DDBJ whole genome shotgun (WGS) entry which is preliminary data.</text>
</comment>
<keyword evidence="1 2" id="KW-0238">DNA-binding</keyword>
<dbReference type="Pfam" id="PF00440">
    <property type="entry name" value="TetR_N"/>
    <property type="match status" value="1"/>
</dbReference>
<evidence type="ECO:0000256" key="2">
    <source>
        <dbReference type="PROSITE-ProRule" id="PRU00335"/>
    </source>
</evidence>
<evidence type="ECO:0000259" key="3">
    <source>
        <dbReference type="PROSITE" id="PS50977"/>
    </source>
</evidence>
<dbReference type="GO" id="GO:0003677">
    <property type="term" value="F:DNA binding"/>
    <property type="evidence" value="ECO:0007669"/>
    <property type="project" value="UniProtKB-UniRule"/>
</dbReference>
<evidence type="ECO:0000313" key="4">
    <source>
        <dbReference type="EMBL" id="OQA54552.1"/>
    </source>
</evidence>
<dbReference type="Proteomes" id="UP000485569">
    <property type="component" value="Unassembled WGS sequence"/>
</dbReference>
<proteinExistence type="predicted"/>
<gene>
    <name evidence="4" type="primary">betI</name>
    <name evidence="4" type="ORF">BWY41_02001</name>
</gene>